<reference evidence="3" key="1">
    <citation type="journal article" date="2012" name="MBio">
        <title>Comparative genome analysis of Trichophyton rubrum and related dermatophytes reveals candidate genes involved in infection.</title>
        <authorList>
            <person name="Martinez D.A."/>
            <person name="Oliver B.G."/>
            <person name="Graeser Y."/>
            <person name="Goldberg J.M."/>
            <person name="Li W."/>
            <person name="Martinez-Rossi N.M."/>
            <person name="Monod M."/>
            <person name="Shelest E."/>
            <person name="Barton R.C."/>
            <person name="Birch E."/>
            <person name="Brakhage A.A."/>
            <person name="Chen Z."/>
            <person name="Gurr S.J."/>
            <person name="Heiman D."/>
            <person name="Heitman J."/>
            <person name="Kosti I."/>
            <person name="Rossi A."/>
            <person name="Saif S."/>
            <person name="Samalova M."/>
            <person name="Saunders C.W."/>
            <person name="Shea T."/>
            <person name="Summerbell R.C."/>
            <person name="Xu J."/>
            <person name="Young S."/>
            <person name="Zeng Q."/>
            <person name="Birren B.W."/>
            <person name="Cuomo C.A."/>
            <person name="White T.C."/>
        </authorList>
    </citation>
    <scope>NUCLEOTIDE SEQUENCE [LARGE SCALE GENOMIC DNA]</scope>
    <source>
        <strain evidence="3">ATCC MYA-4605 / CBS 113480</strain>
    </source>
</reference>
<accession>C5FZ11</accession>
<dbReference type="OrthoDB" id="5422320at2759"/>
<dbReference type="EMBL" id="DS995707">
    <property type="protein sequence ID" value="EEQ34759.1"/>
    <property type="molecule type" value="Genomic_DNA"/>
</dbReference>
<dbReference type="Proteomes" id="UP000002035">
    <property type="component" value="Unassembled WGS sequence"/>
</dbReference>
<feature type="compositionally biased region" description="Basic and acidic residues" evidence="1">
    <location>
        <begin position="101"/>
        <end position="114"/>
    </location>
</feature>
<dbReference type="AlphaFoldDB" id="C5FZ11"/>
<evidence type="ECO:0000256" key="1">
    <source>
        <dbReference type="SAM" id="MobiDB-lite"/>
    </source>
</evidence>
<dbReference type="InterPro" id="IPR024526">
    <property type="entry name" value="DUF3807"/>
</dbReference>
<name>C5FZ11_ARTOC</name>
<dbReference type="STRING" id="554155.C5FZ11"/>
<organism evidence="2 3">
    <name type="scientific">Arthroderma otae (strain ATCC MYA-4605 / CBS 113480)</name>
    <name type="common">Microsporum canis</name>
    <dbReference type="NCBI Taxonomy" id="554155"/>
    <lineage>
        <taxon>Eukaryota</taxon>
        <taxon>Fungi</taxon>
        <taxon>Dikarya</taxon>
        <taxon>Ascomycota</taxon>
        <taxon>Pezizomycotina</taxon>
        <taxon>Eurotiomycetes</taxon>
        <taxon>Eurotiomycetidae</taxon>
        <taxon>Onygenales</taxon>
        <taxon>Arthrodermataceae</taxon>
        <taxon>Microsporum</taxon>
    </lineage>
</organism>
<sequence>MAMDIPLVTCDDLDAFHAKHFATHDFNQTIASNFFSSCFSTTEVQATGYEDLYDDGLGYYPDGVKRTLTDQQIQIFRHSEIQGLLRQKELEEEALDNGKGANEHLTEDDAREQADVTSLNQKITDEKRVQAKLLKQRKDINGRTGAVSSSMKRPIPKDVNDHGTPRREMKRTPKSPAQFRRRIVSYEDA</sequence>
<feature type="region of interest" description="Disordered" evidence="1">
    <location>
        <begin position="136"/>
        <end position="189"/>
    </location>
</feature>
<dbReference type="RefSeq" id="XP_002843795.1">
    <property type="nucleotide sequence ID" value="XM_002843749.1"/>
</dbReference>
<feature type="region of interest" description="Disordered" evidence="1">
    <location>
        <begin position="95"/>
        <end position="114"/>
    </location>
</feature>
<evidence type="ECO:0000313" key="2">
    <source>
        <dbReference type="EMBL" id="EEQ34759.1"/>
    </source>
</evidence>
<keyword evidence="3" id="KW-1185">Reference proteome</keyword>
<evidence type="ECO:0000313" key="3">
    <source>
        <dbReference type="Proteomes" id="UP000002035"/>
    </source>
</evidence>
<protein>
    <submittedName>
        <fullName evidence="2">Uncharacterized protein</fullName>
    </submittedName>
</protein>
<feature type="compositionally biased region" description="Basic residues" evidence="1">
    <location>
        <begin position="172"/>
        <end position="183"/>
    </location>
</feature>
<dbReference type="PANTHER" id="PTHR40642">
    <property type="entry name" value="YALI0F31295P"/>
    <property type="match status" value="1"/>
</dbReference>
<feature type="compositionally biased region" description="Basic and acidic residues" evidence="1">
    <location>
        <begin position="155"/>
        <end position="171"/>
    </location>
</feature>
<dbReference type="PANTHER" id="PTHR40642:SF1">
    <property type="entry name" value="YALI0F31295P"/>
    <property type="match status" value="1"/>
</dbReference>
<dbReference type="HOGENOM" id="CLU_086075_1_1_1"/>
<proteinExistence type="predicted"/>
<gene>
    <name evidence="2" type="ORF">MCYG_07578</name>
</gene>
<dbReference type="eggNOG" id="ENOG502SA5E">
    <property type="taxonomic scope" value="Eukaryota"/>
</dbReference>
<dbReference type="VEuPathDB" id="FungiDB:MCYG_07578"/>
<dbReference type="GeneID" id="9225194"/>
<dbReference type="Pfam" id="PF12720">
    <property type="entry name" value="DUF3807"/>
    <property type="match status" value="1"/>
</dbReference>